<dbReference type="PROSITE" id="PS00211">
    <property type="entry name" value="ABC_TRANSPORTER_1"/>
    <property type="match status" value="1"/>
</dbReference>
<dbReference type="SUPFAM" id="SSF50331">
    <property type="entry name" value="MOP-like"/>
    <property type="match status" value="1"/>
</dbReference>
<dbReference type="GO" id="GO:0022857">
    <property type="term" value="F:transmembrane transporter activity"/>
    <property type="evidence" value="ECO:0007669"/>
    <property type="project" value="InterPro"/>
</dbReference>
<dbReference type="Gene3D" id="3.40.50.300">
    <property type="entry name" value="P-loop containing nucleotide triphosphate hydrolases"/>
    <property type="match status" value="2"/>
</dbReference>
<dbReference type="PANTHER" id="PTHR42781:SF4">
    <property type="entry name" value="SPERMIDINE_PUTRESCINE IMPORT ATP-BINDING PROTEIN POTA"/>
    <property type="match status" value="1"/>
</dbReference>
<dbReference type="PROSITE" id="PS50893">
    <property type="entry name" value="ABC_TRANSPORTER_2"/>
    <property type="match status" value="1"/>
</dbReference>
<evidence type="ECO:0000259" key="5">
    <source>
        <dbReference type="PROSITE" id="PS50893"/>
    </source>
</evidence>
<reference evidence="6 7" key="1">
    <citation type="journal article" date="2013" name="Genome Announc.">
        <title>Complete Genome Sequence of Mycoplasma hyorhinis Strain SK76.</title>
        <authorList>
            <person name="Goodison S."/>
            <person name="Urquidi V."/>
            <person name="Kumar D."/>
            <person name="Reyes L."/>
            <person name="Rosser C.J."/>
        </authorList>
    </citation>
    <scope>NUCLEOTIDE SEQUENCE [LARGE SCALE GENOMIC DNA]</scope>
    <source>
        <strain evidence="6 7">SK76</strain>
    </source>
</reference>
<evidence type="ECO:0000256" key="1">
    <source>
        <dbReference type="ARBA" id="ARBA00022448"/>
    </source>
</evidence>
<dbReference type="InterPro" id="IPR013611">
    <property type="entry name" value="Transp-assoc_OB_typ2"/>
</dbReference>
<dbReference type="Proteomes" id="UP000009399">
    <property type="component" value="Chromosome"/>
</dbReference>
<dbReference type="RefSeq" id="WP_014335634.1">
    <property type="nucleotide sequence ID" value="NC_019552.1"/>
</dbReference>
<feature type="coiled-coil region" evidence="4">
    <location>
        <begin position="124"/>
        <end position="158"/>
    </location>
</feature>
<dbReference type="SUPFAM" id="SSF52540">
    <property type="entry name" value="P-loop containing nucleoside triphosphate hydrolases"/>
    <property type="match status" value="1"/>
</dbReference>
<evidence type="ECO:0000313" key="7">
    <source>
        <dbReference type="Proteomes" id="UP000009399"/>
    </source>
</evidence>
<gene>
    <name evidence="6" type="ORF">MOS_529</name>
</gene>
<dbReference type="InterPro" id="IPR003439">
    <property type="entry name" value="ABC_transporter-like_ATP-bd"/>
</dbReference>
<dbReference type="Pfam" id="PF00005">
    <property type="entry name" value="ABC_tran"/>
    <property type="match status" value="1"/>
</dbReference>
<dbReference type="InterPro" id="IPR017871">
    <property type="entry name" value="ABC_transporter-like_CS"/>
</dbReference>
<dbReference type="GeneID" id="93248631"/>
<name>A0AAI8ANA0_MESHY</name>
<keyword evidence="3 6" id="KW-0067">ATP-binding</keyword>
<evidence type="ECO:0000256" key="3">
    <source>
        <dbReference type="ARBA" id="ARBA00022840"/>
    </source>
</evidence>
<dbReference type="InterPro" id="IPR003593">
    <property type="entry name" value="AAA+_ATPase"/>
</dbReference>
<dbReference type="PANTHER" id="PTHR42781">
    <property type="entry name" value="SPERMIDINE/PUTRESCINE IMPORT ATP-BINDING PROTEIN POTA"/>
    <property type="match status" value="1"/>
</dbReference>
<dbReference type="EMBL" id="CP003914">
    <property type="protein sequence ID" value="AFX74444.1"/>
    <property type="molecule type" value="Genomic_DNA"/>
</dbReference>
<keyword evidence="2" id="KW-0547">Nucleotide-binding</keyword>
<dbReference type="Gene3D" id="2.40.50.140">
    <property type="entry name" value="Nucleic acid-binding proteins"/>
    <property type="match status" value="1"/>
</dbReference>
<organism evidence="6 7">
    <name type="scientific">Mesomycoplasma hyorhinis SK76</name>
    <dbReference type="NCBI Taxonomy" id="1118964"/>
    <lineage>
        <taxon>Bacteria</taxon>
        <taxon>Bacillati</taxon>
        <taxon>Mycoplasmatota</taxon>
        <taxon>Mycoplasmoidales</taxon>
        <taxon>Metamycoplasmataceae</taxon>
        <taxon>Mesomycoplasma</taxon>
    </lineage>
</organism>
<dbReference type="AlphaFoldDB" id="A0AAI8ANA0"/>
<sequence length="446" mass="51712">MTNFKKDEILISLVDVEKEFDGKKILNQINLDIKKGEFVTLLGPSGSGKTTILRLIGGFEWTTRGEIKFNGVDIKDVPPHKRDTATIFQDYALFPHLSVKGNIKFGLKLKRYPLNKEEIKPATLLRLEENKKQWALKAKQKMNELNKIQIEYEKHIEDPSVDAKTKKKYQNWLDDSDFKYSYWENFVSSKVEAFEKKYLTRKITKEEMEKEIAEIIELVGLKGNENKSIFELSGGMKQRVALARSLVIEPEIVLLDEPLSALDAKIRQKMQVFLKDIQQKLGLTFVFVTHDQDEALELSDRIAVIRNGKIEQYDKAKNIYDYPVNKWVANFIGDSNFFHAKFLGNNKVLLLDKEIKTIHSEFKTNQIVDALIRPEDIDIDLNFGFFKGIVVKNSYKGSYYFVDVKVNEKIIFVETNDNYDVGQEVFLKWDLDAIHLMTKEDESLTN</sequence>
<keyword evidence="4" id="KW-0175">Coiled coil</keyword>
<feature type="domain" description="ABC transporter" evidence="5">
    <location>
        <begin position="11"/>
        <end position="332"/>
    </location>
</feature>
<dbReference type="InterPro" id="IPR050093">
    <property type="entry name" value="ABC_SmlMolc_Importer"/>
</dbReference>
<dbReference type="GO" id="GO:0043190">
    <property type="term" value="C:ATP-binding cassette (ABC) transporter complex"/>
    <property type="evidence" value="ECO:0007669"/>
    <property type="project" value="InterPro"/>
</dbReference>
<dbReference type="InterPro" id="IPR012340">
    <property type="entry name" value="NA-bd_OB-fold"/>
</dbReference>
<dbReference type="GO" id="GO:0005524">
    <property type="term" value="F:ATP binding"/>
    <property type="evidence" value="ECO:0007669"/>
    <property type="project" value="UniProtKB-KW"/>
</dbReference>
<dbReference type="InterPro" id="IPR027417">
    <property type="entry name" value="P-loop_NTPase"/>
</dbReference>
<keyword evidence="1" id="KW-0813">Transport</keyword>
<evidence type="ECO:0000256" key="2">
    <source>
        <dbReference type="ARBA" id="ARBA00022741"/>
    </source>
</evidence>
<evidence type="ECO:0000256" key="4">
    <source>
        <dbReference type="SAM" id="Coils"/>
    </source>
</evidence>
<accession>A0AAI8ANA0</accession>
<proteinExistence type="predicted"/>
<evidence type="ECO:0000313" key="6">
    <source>
        <dbReference type="EMBL" id="AFX74444.1"/>
    </source>
</evidence>
<dbReference type="Gene3D" id="2.40.50.100">
    <property type="match status" value="1"/>
</dbReference>
<dbReference type="GO" id="GO:0016887">
    <property type="term" value="F:ATP hydrolysis activity"/>
    <property type="evidence" value="ECO:0007669"/>
    <property type="project" value="InterPro"/>
</dbReference>
<dbReference type="KEGG" id="mhs:MOS_529"/>
<dbReference type="SMART" id="SM00382">
    <property type="entry name" value="AAA"/>
    <property type="match status" value="1"/>
</dbReference>
<dbReference type="InterPro" id="IPR008995">
    <property type="entry name" value="Mo/tungstate-bd_C_term_dom"/>
</dbReference>
<dbReference type="Pfam" id="PF08402">
    <property type="entry name" value="TOBE_2"/>
    <property type="match status" value="1"/>
</dbReference>
<protein>
    <submittedName>
        <fullName evidence="6">Putrescine transport ATP-binding protein PotA</fullName>
    </submittedName>
</protein>